<organism evidence="1 2">
    <name type="scientific">Lentibacillus populi</name>
    <dbReference type="NCBI Taxonomy" id="1827502"/>
    <lineage>
        <taxon>Bacteria</taxon>
        <taxon>Bacillati</taxon>
        <taxon>Bacillota</taxon>
        <taxon>Bacilli</taxon>
        <taxon>Bacillales</taxon>
        <taxon>Bacillaceae</taxon>
        <taxon>Lentibacillus</taxon>
    </lineage>
</organism>
<reference evidence="1" key="2">
    <citation type="submission" date="2020-09" db="EMBL/GenBank/DDBJ databases">
        <authorList>
            <person name="Sun Q."/>
            <person name="Zhou Y."/>
        </authorList>
    </citation>
    <scope>NUCLEOTIDE SEQUENCE</scope>
    <source>
        <strain evidence="1">CGMCC 1.15454</strain>
    </source>
</reference>
<gene>
    <name evidence="1" type="ORF">GCM10011409_33810</name>
</gene>
<dbReference type="EMBL" id="BMJD01000034">
    <property type="protein sequence ID" value="GGB53453.1"/>
    <property type="molecule type" value="Genomic_DNA"/>
</dbReference>
<evidence type="ECO:0000313" key="2">
    <source>
        <dbReference type="Proteomes" id="UP000621492"/>
    </source>
</evidence>
<dbReference type="AlphaFoldDB" id="A0A9W5TZZ8"/>
<evidence type="ECO:0000313" key="1">
    <source>
        <dbReference type="EMBL" id="GGB53453.1"/>
    </source>
</evidence>
<dbReference type="Pfam" id="PF13040">
    <property type="entry name" value="Fur_reg_FbpB"/>
    <property type="match status" value="1"/>
</dbReference>
<dbReference type="InterPro" id="IPR025004">
    <property type="entry name" value="SenN/SenS"/>
</dbReference>
<accession>A0A9W5TZZ8</accession>
<reference evidence="1" key="1">
    <citation type="journal article" date="2014" name="Int. J. Syst. Evol. Microbiol.">
        <title>Complete genome sequence of Corynebacterium casei LMG S-19264T (=DSM 44701T), isolated from a smear-ripened cheese.</title>
        <authorList>
            <consortium name="US DOE Joint Genome Institute (JGI-PGF)"/>
            <person name="Walter F."/>
            <person name="Albersmeier A."/>
            <person name="Kalinowski J."/>
            <person name="Ruckert C."/>
        </authorList>
    </citation>
    <scope>NUCLEOTIDE SEQUENCE</scope>
    <source>
        <strain evidence="1">CGMCC 1.15454</strain>
    </source>
</reference>
<protein>
    <recommendedName>
        <fullName evidence="3">FbpB family small basic protein</fullName>
    </recommendedName>
</protein>
<keyword evidence="2" id="KW-1185">Reference proteome</keyword>
<dbReference type="Proteomes" id="UP000621492">
    <property type="component" value="Unassembled WGS sequence"/>
</dbReference>
<name>A0A9W5TZZ8_9BACI</name>
<sequence>MRPKSQTFEQLVKQNRQELLQDQKSINQIEMRLEKKQAKLVLAKQKALSNNNIG</sequence>
<comment type="caution">
    <text evidence="1">The sequence shown here is derived from an EMBL/GenBank/DDBJ whole genome shotgun (WGS) entry which is preliminary data.</text>
</comment>
<proteinExistence type="predicted"/>
<dbReference type="RefSeq" id="WP_088049993.1">
    <property type="nucleotide sequence ID" value="NZ_BMJD01000034.1"/>
</dbReference>
<evidence type="ECO:0008006" key="3">
    <source>
        <dbReference type="Google" id="ProtNLM"/>
    </source>
</evidence>